<keyword evidence="8 9" id="KW-0472">Membrane</keyword>
<dbReference type="Gene3D" id="3.30.70.100">
    <property type="match status" value="1"/>
</dbReference>
<comment type="caution">
    <text evidence="11">The sequence shown here is derived from an EMBL/GenBank/DDBJ whole genome shotgun (WGS) entry which is preliminary data.</text>
</comment>
<evidence type="ECO:0000256" key="8">
    <source>
        <dbReference type="ARBA" id="ARBA00023136"/>
    </source>
</evidence>
<evidence type="ECO:0000256" key="3">
    <source>
        <dbReference type="ARBA" id="ARBA00007520"/>
    </source>
</evidence>
<sequence length="456" mass="48333">MQHLTAVERRAAISLALVFAFRMLGLFMLIPVFAIFGQDLIGFSPLWIGLAIGAYGLTQAVLQIPMGWASDRFGRKPVMFTGLALFVLGSVVAALSDSVYGVTAGRVLQGMGAISGAVLALASDVTREEQRPKVMAVIGMTIGLSFAVAMVAGPAIAAAAGLSGIFWFTAGIALCGILLVWKVVPEAAHKVAGAETLATPGKIAALFSHPQLLRLNFGVLVLHMLLTAIFVVLPPLLEQQQFLSASHWQLYLPVILLAFVAMVPLMIVASRKQQEKSFLLLAVSLLIVSFVLILSNQQLWCIALALLLFFTGFNYLEASMPALLSRIAPAGLKGTAMGTYASAQFFGAFLGGLFGGWISGELGSESLFVFLALIGLIWLVCASSMTVPERSQRLSLPVNVANQAAADALAARLCHLPGVQEATVLVAEQRCYLKVGQQNFNLAEAQSLVAGGSRES</sequence>
<dbReference type="InterPro" id="IPR050171">
    <property type="entry name" value="MFS_Transporters"/>
</dbReference>
<dbReference type="InterPro" id="IPR020846">
    <property type="entry name" value="MFS_dom"/>
</dbReference>
<reference evidence="12" key="1">
    <citation type="journal article" date="2019" name="Int. J. Syst. Evol. Microbiol.">
        <title>The Global Catalogue of Microorganisms (GCM) 10K type strain sequencing project: providing services to taxonomists for standard genome sequencing and annotation.</title>
        <authorList>
            <consortium name="The Broad Institute Genomics Platform"/>
            <consortium name="The Broad Institute Genome Sequencing Center for Infectious Disease"/>
            <person name="Wu L."/>
            <person name="Ma J."/>
        </authorList>
    </citation>
    <scope>NUCLEOTIDE SEQUENCE [LARGE SCALE GENOMIC DNA]</scope>
    <source>
        <strain evidence="12">DT28</strain>
    </source>
</reference>
<evidence type="ECO:0000256" key="1">
    <source>
        <dbReference type="ARBA" id="ARBA00003279"/>
    </source>
</evidence>
<evidence type="ECO:0000313" key="11">
    <source>
        <dbReference type="EMBL" id="MFC4653948.1"/>
    </source>
</evidence>
<protein>
    <submittedName>
        <fullName evidence="11">MFS transporter</fullName>
    </submittedName>
</protein>
<keyword evidence="12" id="KW-1185">Reference proteome</keyword>
<evidence type="ECO:0000256" key="6">
    <source>
        <dbReference type="ARBA" id="ARBA00022692"/>
    </source>
</evidence>
<dbReference type="Pfam" id="PF07690">
    <property type="entry name" value="MFS_1"/>
    <property type="match status" value="1"/>
</dbReference>
<organism evidence="11 12">
    <name type="scientific">Rheinheimera marina</name>
    <dbReference type="NCBI Taxonomy" id="1774958"/>
    <lineage>
        <taxon>Bacteria</taxon>
        <taxon>Pseudomonadati</taxon>
        <taxon>Pseudomonadota</taxon>
        <taxon>Gammaproteobacteria</taxon>
        <taxon>Chromatiales</taxon>
        <taxon>Chromatiaceae</taxon>
        <taxon>Rheinheimera</taxon>
    </lineage>
</organism>
<dbReference type="Proteomes" id="UP001595962">
    <property type="component" value="Unassembled WGS sequence"/>
</dbReference>
<dbReference type="InterPro" id="IPR011701">
    <property type="entry name" value="MFS"/>
</dbReference>
<dbReference type="PRINTS" id="PR01035">
    <property type="entry name" value="TCRTETA"/>
</dbReference>
<comment type="subcellular location">
    <subcellularLocation>
        <location evidence="2">Cell membrane</location>
        <topology evidence="2">Multi-pass membrane protein</topology>
    </subcellularLocation>
</comment>
<feature type="transmembrane region" description="Helical" evidence="9">
    <location>
        <begin position="277"/>
        <end position="293"/>
    </location>
</feature>
<dbReference type="PANTHER" id="PTHR23517">
    <property type="entry name" value="RESISTANCE PROTEIN MDTM, PUTATIVE-RELATED-RELATED"/>
    <property type="match status" value="1"/>
</dbReference>
<dbReference type="PROSITE" id="PS00216">
    <property type="entry name" value="SUGAR_TRANSPORT_1"/>
    <property type="match status" value="1"/>
</dbReference>
<dbReference type="PROSITE" id="PS50850">
    <property type="entry name" value="MFS"/>
    <property type="match status" value="1"/>
</dbReference>
<dbReference type="RefSeq" id="WP_377331565.1">
    <property type="nucleotide sequence ID" value="NZ_JBHSGB010000002.1"/>
</dbReference>
<dbReference type="InterPro" id="IPR036259">
    <property type="entry name" value="MFS_trans_sf"/>
</dbReference>
<feature type="transmembrane region" description="Helical" evidence="9">
    <location>
        <begin position="248"/>
        <end position="270"/>
    </location>
</feature>
<feature type="transmembrane region" description="Helical" evidence="9">
    <location>
        <begin position="134"/>
        <end position="159"/>
    </location>
</feature>
<keyword evidence="6 9" id="KW-0812">Transmembrane</keyword>
<feature type="transmembrane region" description="Helical" evidence="9">
    <location>
        <begin position="46"/>
        <end position="66"/>
    </location>
</feature>
<name>A0ABV9JIY3_9GAMM</name>
<feature type="transmembrane region" description="Helical" evidence="9">
    <location>
        <begin position="299"/>
        <end position="316"/>
    </location>
</feature>
<dbReference type="SUPFAM" id="SSF103473">
    <property type="entry name" value="MFS general substrate transporter"/>
    <property type="match status" value="1"/>
</dbReference>
<dbReference type="Gene3D" id="1.20.1250.20">
    <property type="entry name" value="MFS general substrate transporter like domains"/>
    <property type="match status" value="1"/>
</dbReference>
<evidence type="ECO:0000313" key="12">
    <source>
        <dbReference type="Proteomes" id="UP001595962"/>
    </source>
</evidence>
<evidence type="ECO:0000256" key="7">
    <source>
        <dbReference type="ARBA" id="ARBA00022989"/>
    </source>
</evidence>
<evidence type="ECO:0000256" key="4">
    <source>
        <dbReference type="ARBA" id="ARBA00022448"/>
    </source>
</evidence>
<gene>
    <name evidence="11" type="ORF">ACFO3I_02795</name>
</gene>
<evidence type="ECO:0000259" key="10">
    <source>
        <dbReference type="PROSITE" id="PS50850"/>
    </source>
</evidence>
<proteinExistence type="inferred from homology"/>
<keyword evidence="4" id="KW-0813">Transport</keyword>
<dbReference type="CDD" id="cd17472">
    <property type="entry name" value="MFS_YajR_like"/>
    <property type="match status" value="1"/>
</dbReference>
<feature type="transmembrane region" description="Helical" evidence="9">
    <location>
        <begin position="78"/>
        <end position="96"/>
    </location>
</feature>
<evidence type="ECO:0000256" key="9">
    <source>
        <dbReference type="SAM" id="Phobius"/>
    </source>
</evidence>
<dbReference type="PANTHER" id="PTHR23517:SF2">
    <property type="entry name" value="MULTIDRUG RESISTANCE PROTEIN MDTH"/>
    <property type="match status" value="1"/>
</dbReference>
<feature type="transmembrane region" description="Helical" evidence="9">
    <location>
        <begin position="12"/>
        <end position="34"/>
    </location>
</feature>
<feature type="domain" description="Major facilitator superfamily (MFS) profile" evidence="10">
    <location>
        <begin position="11"/>
        <end position="390"/>
    </location>
</feature>
<accession>A0ABV9JIY3</accession>
<evidence type="ECO:0000256" key="2">
    <source>
        <dbReference type="ARBA" id="ARBA00004651"/>
    </source>
</evidence>
<keyword evidence="5" id="KW-1003">Cell membrane</keyword>
<feature type="transmembrane region" description="Helical" evidence="9">
    <location>
        <begin position="165"/>
        <end position="184"/>
    </location>
</feature>
<dbReference type="InterPro" id="IPR005829">
    <property type="entry name" value="Sugar_transporter_CS"/>
</dbReference>
<feature type="transmembrane region" description="Helical" evidence="9">
    <location>
        <begin position="102"/>
        <end position="122"/>
    </location>
</feature>
<feature type="transmembrane region" description="Helical" evidence="9">
    <location>
        <begin position="366"/>
        <end position="387"/>
    </location>
</feature>
<comment type="similarity">
    <text evidence="3">Belongs to the major facilitator superfamily. TCR/Tet family.</text>
</comment>
<evidence type="ECO:0000256" key="5">
    <source>
        <dbReference type="ARBA" id="ARBA00022475"/>
    </source>
</evidence>
<keyword evidence="7 9" id="KW-1133">Transmembrane helix</keyword>
<comment type="function">
    <text evidence="1">Resistance to tetracycline by an active tetracycline efflux. This is an energy-dependent process that decreases the accumulation of the antibiotic in whole cells. This protein functions as a metal-tetracycline/H(+) antiporter.</text>
</comment>
<feature type="transmembrane region" description="Helical" evidence="9">
    <location>
        <begin position="337"/>
        <end position="360"/>
    </location>
</feature>
<dbReference type="InterPro" id="IPR001958">
    <property type="entry name" value="Tet-R_TetA/multi-R_MdtG-like"/>
</dbReference>
<dbReference type="EMBL" id="JBHSGB010000002">
    <property type="protein sequence ID" value="MFC4653948.1"/>
    <property type="molecule type" value="Genomic_DNA"/>
</dbReference>
<feature type="transmembrane region" description="Helical" evidence="9">
    <location>
        <begin position="215"/>
        <end position="236"/>
    </location>
</feature>